<evidence type="ECO:0000256" key="2">
    <source>
        <dbReference type="ARBA" id="ARBA00022701"/>
    </source>
</evidence>
<sequence>MLKGNIRVFCHLRPLLPSEKGPQEPFLTRTVEVLRTDPEAQRERITTFSFDRVFPGVASQAAVYAEVSQLVQSALDGYHVCFFADGQAGAGKTRTMVGDEDDDLRGIIPRALRQVFEAPQKQPQWTISTHRK</sequence>
<dbReference type="GO" id="GO:0005524">
    <property type="term" value="F:ATP binding"/>
    <property type="evidence" value="ECO:0007669"/>
    <property type="project" value="UniProtKB-UniRule"/>
</dbReference>
<dbReference type="Gene3D" id="3.40.850.10">
    <property type="entry name" value="Kinesin motor domain"/>
    <property type="match status" value="1"/>
</dbReference>
<dbReference type="SMART" id="SM00129">
    <property type="entry name" value="KISc"/>
    <property type="match status" value="1"/>
</dbReference>
<feature type="binding site" evidence="7">
    <location>
        <begin position="86"/>
        <end position="93"/>
    </location>
    <ligand>
        <name>ATP</name>
        <dbReference type="ChEBI" id="CHEBI:30616"/>
    </ligand>
</feature>
<dbReference type="PANTHER" id="PTHR47972:SF45">
    <property type="entry name" value="PROTEIN CLARET SEGREGATIONAL"/>
    <property type="match status" value="1"/>
</dbReference>
<dbReference type="Proteomes" id="UP001321473">
    <property type="component" value="Unassembled WGS sequence"/>
</dbReference>
<keyword evidence="6" id="KW-0206">Cytoskeleton</keyword>
<gene>
    <name evidence="9" type="ORF">V5799_024741</name>
</gene>
<organism evidence="9 10">
    <name type="scientific">Amblyomma americanum</name>
    <name type="common">Lone star tick</name>
    <dbReference type="NCBI Taxonomy" id="6943"/>
    <lineage>
        <taxon>Eukaryota</taxon>
        <taxon>Metazoa</taxon>
        <taxon>Ecdysozoa</taxon>
        <taxon>Arthropoda</taxon>
        <taxon>Chelicerata</taxon>
        <taxon>Arachnida</taxon>
        <taxon>Acari</taxon>
        <taxon>Parasitiformes</taxon>
        <taxon>Ixodida</taxon>
        <taxon>Ixodoidea</taxon>
        <taxon>Ixodidae</taxon>
        <taxon>Amblyomminae</taxon>
        <taxon>Amblyomma</taxon>
    </lineage>
</organism>
<evidence type="ECO:0000256" key="6">
    <source>
        <dbReference type="ARBA" id="ARBA00023212"/>
    </source>
</evidence>
<dbReference type="InterPro" id="IPR027640">
    <property type="entry name" value="Kinesin-like_fam"/>
</dbReference>
<comment type="caution">
    <text evidence="9">The sequence shown here is derived from an EMBL/GenBank/DDBJ whole genome shotgun (WGS) entry which is preliminary data.</text>
</comment>
<dbReference type="InterPro" id="IPR031852">
    <property type="entry name" value="Vik1/Cik1_MT-bd"/>
</dbReference>
<comment type="subcellular location">
    <subcellularLocation>
        <location evidence="1">Cytoplasm</location>
        <location evidence="1">Cytoskeleton</location>
    </subcellularLocation>
</comment>
<keyword evidence="4 7" id="KW-0067">ATP-binding</keyword>
<dbReference type="InterPro" id="IPR001752">
    <property type="entry name" value="Kinesin_motor_dom"/>
</dbReference>
<evidence type="ECO:0000256" key="3">
    <source>
        <dbReference type="ARBA" id="ARBA00022741"/>
    </source>
</evidence>
<evidence type="ECO:0000256" key="7">
    <source>
        <dbReference type="PROSITE-ProRule" id="PRU00283"/>
    </source>
</evidence>
<evidence type="ECO:0000256" key="1">
    <source>
        <dbReference type="ARBA" id="ARBA00004245"/>
    </source>
</evidence>
<dbReference type="GO" id="GO:0008017">
    <property type="term" value="F:microtubule binding"/>
    <property type="evidence" value="ECO:0007669"/>
    <property type="project" value="InterPro"/>
</dbReference>
<keyword evidence="2" id="KW-0493">Microtubule</keyword>
<dbReference type="GO" id="GO:0007018">
    <property type="term" value="P:microtubule-based movement"/>
    <property type="evidence" value="ECO:0007669"/>
    <property type="project" value="InterPro"/>
</dbReference>
<dbReference type="GO" id="GO:0003777">
    <property type="term" value="F:microtubule motor activity"/>
    <property type="evidence" value="ECO:0007669"/>
    <property type="project" value="InterPro"/>
</dbReference>
<dbReference type="SUPFAM" id="SSF52540">
    <property type="entry name" value="P-loop containing nucleoside triphosphate hydrolases"/>
    <property type="match status" value="1"/>
</dbReference>
<dbReference type="PROSITE" id="PS50067">
    <property type="entry name" value="KINESIN_MOTOR_2"/>
    <property type="match status" value="1"/>
</dbReference>
<dbReference type="GO" id="GO:0005874">
    <property type="term" value="C:microtubule"/>
    <property type="evidence" value="ECO:0007669"/>
    <property type="project" value="UniProtKB-KW"/>
</dbReference>
<dbReference type="InterPro" id="IPR027417">
    <property type="entry name" value="P-loop_NTPase"/>
</dbReference>
<keyword evidence="5 7" id="KW-0505">Motor protein</keyword>
<reference evidence="9 10" key="1">
    <citation type="journal article" date="2023" name="Arcadia Sci">
        <title>De novo assembly of a long-read Amblyomma americanum tick genome.</title>
        <authorList>
            <person name="Chou S."/>
            <person name="Poskanzer K.E."/>
            <person name="Rollins M."/>
            <person name="Thuy-Boun P.S."/>
        </authorList>
    </citation>
    <scope>NUCLEOTIDE SEQUENCE [LARGE SCALE GENOMIC DNA]</scope>
    <source>
        <strain evidence="9">F_SG_1</strain>
        <tissue evidence="9">Salivary glands</tissue>
    </source>
</reference>
<protein>
    <recommendedName>
        <fullName evidence="8">Kinesin motor domain-containing protein</fullName>
    </recommendedName>
</protein>
<evidence type="ECO:0000259" key="8">
    <source>
        <dbReference type="PROSITE" id="PS50067"/>
    </source>
</evidence>
<dbReference type="PANTHER" id="PTHR47972">
    <property type="entry name" value="KINESIN-LIKE PROTEIN KLP-3"/>
    <property type="match status" value="1"/>
</dbReference>
<dbReference type="Pfam" id="PF16796">
    <property type="entry name" value="Microtub_bd"/>
    <property type="match status" value="1"/>
</dbReference>
<comment type="similarity">
    <text evidence="7">Belongs to the TRAFAC class myosin-kinesin ATPase superfamily. Kinesin family.</text>
</comment>
<keyword evidence="6" id="KW-0963">Cytoplasm</keyword>
<dbReference type="InterPro" id="IPR036961">
    <property type="entry name" value="Kinesin_motor_dom_sf"/>
</dbReference>
<proteinExistence type="inferred from homology"/>
<keyword evidence="10" id="KW-1185">Reference proteome</keyword>
<accession>A0AAQ4EB77</accession>
<name>A0AAQ4EB77_AMBAM</name>
<evidence type="ECO:0000256" key="5">
    <source>
        <dbReference type="ARBA" id="ARBA00023175"/>
    </source>
</evidence>
<evidence type="ECO:0000313" key="9">
    <source>
        <dbReference type="EMBL" id="KAK8772015.1"/>
    </source>
</evidence>
<evidence type="ECO:0000313" key="10">
    <source>
        <dbReference type="Proteomes" id="UP001321473"/>
    </source>
</evidence>
<evidence type="ECO:0000256" key="4">
    <source>
        <dbReference type="ARBA" id="ARBA00022840"/>
    </source>
</evidence>
<dbReference type="AlphaFoldDB" id="A0AAQ4EB77"/>
<keyword evidence="3 7" id="KW-0547">Nucleotide-binding</keyword>
<dbReference type="EMBL" id="JARKHS020018960">
    <property type="protein sequence ID" value="KAK8772015.1"/>
    <property type="molecule type" value="Genomic_DNA"/>
</dbReference>
<feature type="domain" description="Kinesin motor" evidence="8">
    <location>
        <begin position="5"/>
        <end position="132"/>
    </location>
</feature>